<evidence type="ECO:0000259" key="1">
    <source>
        <dbReference type="Pfam" id="PF01208"/>
    </source>
</evidence>
<protein>
    <recommendedName>
        <fullName evidence="1">Uroporphyrinogen decarboxylase (URO-D) domain-containing protein</fullName>
    </recommendedName>
</protein>
<dbReference type="Gene3D" id="3.20.20.210">
    <property type="match status" value="1"/>
</dbReference>
<organism evidence="2 3">
    <name type="scientific">candidate division KSB3 bacterium</name>
    <dbReference type="NCBI Taxonomy" id="2044937"/>
    <lineage>
        <taxon>Bacteria</taxon>
        <taxon>candidate division KSB3</taxon>
    </lineage>
</organism>
<dbReference type="GO" id="GO:0004853">
    <property type="term" value="F:uroporphyrinogen decarboxylase activity"/>
    <property type="evidence" value="ECO:0007669"/>
    <property type="project" value="InterPro"/>
</dbReference>
<dbReference type="PANTHER" id="PTHR47099:SF1">
    <property type="entry name" value="METHYLCOBAMIDE:COM METHYLTRANSFERASE MTBA"/>
    <property type="match status" value="1"/>
</dbReference>
<dbReference type="GO" id="GO:0006779">
    <property type="term" value="P:porphyrin-containing compound biosynthetic process"/>
    <property type="evidence" value="ECO:0007669"/>
    <property type="project" value="InterPro"/>
</dbReference>
<accession>A0A9D5K1B0</accession>
<evidence type="ECO:0000313" key="2">
    <source>
        <dbReference type="EMBL" id="MBD3327626.1"/>
    </source>
</evidence>
<dbReference type="InterPro" id="IPR052024">
    <property type="entry name" value="Methanogen_methyltrans"/>
</dbReference>
<dbReference type="EMBL" id="WJJP01000766">
    <property type="protein sequence ID" value="MBD3327626.1"/>
    <property type="molecule type" value="Genomic_DNA"/>
</dbReference>
<dbReference type="InterPro" id="IPR038071">
    <property type="entry name" value="UROD/MetE-like_sf"/>
</dbReference>
<dbReference type="Pfam" id="PF01208">
    <property type="entry name" value="URO-D"/>
    <property type="match status" value="1"/>
</dbReference>
<evidence type="ECO:0000313" key="3">
    <source>
        <dbReference type="Proteomes" id="UP000649604"/>
    </source>
</evidence>
<gene>
    <name evidence="2" type="ORF">GF339_23790</name>
</gene>
<dbReference type="InterPro" id="IPR000257">
    <property type="entry name" value="Uroporphyrinogen_deCOase"/>
</dbReference>
<reference evidence="2" key="1">
    <citation type="submission" date="2019-11" db="EMBL/GenBank/DDBJ databases">
        <title>Microbial mats filling the niche in hypersaline microbial mats.</title>
        <authorList>
            <person name="Wong H.L."/>
            <person name="Macleod F.I."/>
            <person name="White R.A. III"/>
            <person name="Burns B.P."/>
        </authorList>
    </citation>
    <scope>NUCLEOTIDE SEQUENCE</scope>
    <source>
        <strain evidence="2">Rbin_158</strain>
    </source>
</reference>
<dbReference type="PANTHER" id="PTHR47099">
    <property type="entry name" value="METHYLCOBAMIDE:COM METHYLTRANSFERASE MTBA"/>
    <property type="match status" value="1"/>
</dbReference>
<comment type="caution">
    <text evidence="2">The sequence shown here is derived from an EMBL/GenBank/DDBJ whole genome shotgun (WGS) entry which is preliminary data.</text>
</comment>
<sequence>MTQTYTPKERVLQSLRFEEPDRVPLDIGGINNTTMHLQVEQRLKEYLGINGKPSEMKAFNQQVVIPDERILQHFGADTRTLYISEVTPWERQPDGTYIDQWGLGYALNPDGNFYNFCSHPLSAASTLEDLEQYEFPDPRAEVMVAGLEERATALKEYCLILEGLREPIFGLPSWLRSHAEFYMDLVADEGFAAAFLDRVVDYHLQLIDFLLERLGPYLDIVKIGDDLGTQGNLIISPRTYRKLIKPRQAMLYQRIKAKSDCKLLLHSCGAIRSIIPDLIEIGVDALNPVQITAAGMEPASLKQEFGDKIAFWGGGIDTQEVLPRGTPQEVREHVKHNLERFKDGGGYVFAQVHNIMPEVPLANILAMYDAYHEFAAY</sequence>
<dbReference type="AlphaFoldDB" id="A0A9D5K1B0"/>
<dbReference type="SUPFAM" id="SSF51726">
    <property type="entry name" value="UROD/MetE-like"/>
    <property type="match status" value="1"/>
</dbReference>
<feature type="domain" description="Uroporphyrinogen decarboxylase (URO-D)" evidence="1">
    <location>
        <begin position="128"/>
        <end position="374"/>
    </location>
</feature>
<proteinExistence type="predicted"/>
<name>A0A9D5K1B0_9BACT</name>
<dbReference type="Proteomes" id="UP000649604">
    <property type="component" value="Unassembled WGS sequence"/>
</dbReference>